<dbReference type="Proteomes" id="UP001066276">
    <property type="component" value="Chromosome 2_2"/>
</dbReference>
<evidence type="ECO:0000256" key="1">
    <source>
        <dbReference type="SAM" id="MobiDB-lite"/>
    </source>
</evidence>
<feature type="region of interest" description="Disordered" evidence="1">
    <location>
        <begin position="122"/>
        <end position="141"/>
    </location>
</feature>
<reference evidence="2" key="1">
    <citation type="journal article" date="2022" name="bioRxiv">
        <title>Sequencing and chromosome-scale assembly of the giantPleurodeles waltlgenome.</title>
        <authorList>
            <person name="Brown T."/>
            <person name="Elewa A."/>
            <person name="Iarovenko S."/>
            <person name="Subramanian E."/>
            <person name="Araus A.J."/>
            <person name="Petzold A."/>
            <person name="Susuki M."/>
            <person name="Suzuki K.-i.T."/>
            <person name="Hayashi T."/>
            <person name="Toyoda A."/>
            <person name="Oliveira C."/>
            <person name="Osipova E."/>
            <person name="Leigh N.D."/>
            <person name="Simon A."/>
            <person name="Yun M.H."/>
        </authorList>
    </citation>
    <scope>NUCLEOTIDE SEQUENCE</scope>
    <source>
        <strain evidence="2">20211129_DDA</strain>
        <tissue evidence="2">Liver</tissue>
    </source>
</reference>
<evidence type="ECO:0000313" key="2">
    <source>
        <dbReference type="EMBL" id="KAJ1192118.1"/>
    </source>
</evidence>
<protein>
    <submittedName>
        <fullName evidence="2">Uncharacterized protein</fullName>
    </submittedName>
</protein>
<proteinExistence type="predicted"/>
<accession>A0AAV7UTB6</accession>
<keyword evidence="3" id="KW-1185">Reference proteome</keyword>
<sequence length="141" mass="15078">MSTAQTYRQHHRLSSSFQLLLHCLPPRSRSNACHQAIAPHCPPELTGGSSQGPPQALKRTGPLQCWAAPPWGLDPPTPQNRDSITPAGPQSLHRGADNPPAMPARPQHARWGSRALALSSCGPALSIRSARPQSSGQEPPK</sequence>
<feature type="region of interest" description="Disordered" evidence="1">
    <location>
        <begin position="37"/>
        <end position="115"/>
    </location>
</feature>
<feature type="compositionally biased region" description="Polar residues" evidence="1">
    <location>
        <begin position="131"/>
        <end position="141"/>
    </location>
</feature>
<evidence type="ECO:0000313" key="3">
    <source>
        <dbReference type="Proteomes" id="UP001066276"/>
    </source>
</evidence>
<organism evidence="2 3">
    <name type="scientific">Pleurodeles waltl</name>
    <name type="common">Iberian ribbed newt</name>
    <dbReference type="NCBI Taxonomy" id="8319"/>
    <lineage>
        <taxon>Eukaryota</taxon>
        <taxon>Metazoa</taxon>
        <taxon>Chordata</taxon>
        <taxon>Craniata</taxon>
        <taxon>Vertebrata</taxon>
        <taxon>Euteleostomi</taxon>
        <taxon>Amphibia</taxon>
        <taxon>Batrachia</taxon>
        <taxon>Caudata</taxon>
        <taxon>Salamandroidea</taxon>
        <taxon>Salamandridae</taxon>
        <taxon>Pleurodelinae</taxon>
        <taxon>Pleurodeles</taxon>
    </lineage>
</organism>
<dbReference type="EMBL" id="JANPWB010000004">
    <property type="protein sequence ID" value="KAJ1192118.1"/>
    <property type="molecule type" value="Genomic_DNA"/>
</dbReference>
<comment type="caution">
    <text evidence="2">The sequence shown here is derived from an EMBL/GenBank/DDBJ whole genome shotgun (WGS) entry which is preliminary data.</text>
</comment>
<name>A0AAV7UTB6_PLEWA</name>
<dbReference type="AlphaFoldDB" id="A0AAV7UTB6"/>
<gene>
    <name evidence="2" type="ORF">NDU88_001430</name>
</gene>